<name>A0ABT6FNF1_9FLAO</name>
<reference evidence="3" key="1">
    <citation type="submission" date="2022-11" db="EMBL/GenBank/DDBJ databases">
        <title>High-quality draft genome sequence of Galbibacter sp. strain CMA-7.</title>
        <authorList>
            <person name="Wei L."/>
            <person name="Dong C."/>
            <person name="Shao Z."/>
        </authorList>
    </citation>
    <scope>NUCLEOTIDE SEQUENCE</scope>
    <source>
        <strain evidence="3">CMA-7</strain>
    </source>
</reference>
<evidence type="ECO:0000256" key="1">
    <source>
        <dbReference type="SAM" id="Coils"/>
    </source>
</evidence>
<dbReference type="Proteomes" id="UP001153642">
    <property type="component" value="Unassembled WGS sequence"/>
</dbReference>
<comment type="caution">
    <text evidence="3">The sequence shown here is derived from an EMBL/GenBank/DDBJ whole genome shotgun (WGS) entry which is preliminary data.</text>
</comment>
<keyword evidence="1" id="KW-0175">Coiled coil</keyword>
<sequence>MLEEKNDNLHPDADGNENESNKEAAQIEDQEESTAEKAPEAVKKDAAQDSGEEEDVHNEIDESNAEDAEDEGHKDRHEIPLLDYHAMNMDKLVSELEKLVKKEKIQAIKAHVDQIKSEFDLKYQELLEQKKEDFINEGGNEIDFSYSTPVKKQFNEVYGEYKEKRNQYYKNLEHRLHANLENRLAIIEELKGLINVEENINDTYKHFKELQDRWRNAGPIPRVNYNDVWRTYHHHVEIFYDFLDLNRDLRDLDFKHNLEEKEKIIAQAESLTEMGDVNKAFRELQLLHKIWKEDLGPVDREHREDIWNRFSAATKVIHQKRQEYFKNQDAIHEDNLLVKQDIIKKIMDVTQHPAGNHSGWQKQIKEVEALREDFFNAGRVPYKVNEQTWSAFKEAVRKFNRNKNAFYKSLKKDQQHNLDKKIELVKLAESLKDSEDWEETTPIMKKIQADWKKIGHVPRKYSDKVWNEFKSACNHYFDRLHARKNEHFKEEMEAFEQKKAFLDDLKEYQLSGDKEKDLEQIKSFISDWKAIGRIPHNKKSIEGKFNKILDALFKKLDLDKQKAELIKYGNKLDQLANSDNDSLIQNERVFIRRRIDEAKSEIRQLENNLQFFNADDNNPIVMEVKKNIEKHKDDLNLWKAKLKKLKNMDQ</sequence>
<feature type="compositionally biased region" description="Basic and acidic residues" evidence="2">
    <location>
        <begin position="1"/>
        <end position="13"/>
    </location>
</feature>
<feature type="compositionally biased region" description="Acidic residues" evidence="2">
    <location>
        <begin position="50"/>
        <end position="70"/>
    </location>
</feature>
<evidence type="ECO:0000313" key="3">
    <source>
        <dbReference type="EMBL" id="MDG3584787.1"/>
    </source>
</evidence>
<dbReference type="InterPro" id="IPR007139">
    <property type="entry name" value="DUF349"/>
</dbReference>
<organism evidence="3 4">
    <name type="scientific">Galbibacter pacificus</name>
    <dbReference type="NCBI Taxonomy" id="2996052"/>
    <lineage>
        <taxon>Bacteria</taxon>
        <taxon>Pseudomonadati</taxon>
        <taxon>Bacteroidota</taxon>
        <taxon>Flavobacteriia</taxon>
        <taxon>Flavobacteriales</taxon>
        <taxon>Flavobacteriaceae</taxon>
        <taxon>Galbibacter</taxon>
    </lineage>
</organism>
<protein>
    <submittedName>
        <fullName evidence="3">DUF349 domain-containing protein</fullName>
    </submittedName>
</protein>
<gene>
    <name evidence="3" type="ORF">OSR52_02820</name>
</gene>
<evidence type="ECO:0000256" key="2">
    <source>
        <dbReference type="SAM" id="MobiDB-lite"/>
    </source>
</evidence>
<dbReference type="RefSeq" id="WP_277898545.1">
    <property type="nucleotide sequence ID" value="NZ_JAPMUA010000001.1"/>
</dbReference>
<dbReference type="EMBL" id="JAPMUA010000001">
    <property type="protein sequence ID" value="MDG3584787.1"/>
    <property type="molecule type" value="Genomic_DNA"/>
</dbReference>
<dbReference type="Pfam" id="PF03993">
    <property type="entry name" value="DUF349"/>
    <property type="match status" value="5"/>
</dbReference>
<accession>A0ABT6FNF1</accession>
<evidence type="ECO:0000313" key="4">
    <source>
        <dbReference type="Proteomes" id="UP001153642"/>
    </source>
</evidence>
<feature type="coiled-coil region" evidence="1">
    <location>
        <begin position="558"/>
        <end position="648"/>
    </location>
</feature>
<feature type="compositionally biased region" description="Basic and acidic residues" evidence="2">
    <location>
        <begin position="34"/>
        <end position="47"/>
    </location>
</feature>
<feature type="region of interest" description="Disordered" evidence="2">
    <location>
        <begin position="1"/>
        <end position="74"/>
    </location>
</feature>
<keyword evidence="4" id="KW-1185">Reference proteome</keyword>
<proteinExistence type="predicted"/>